<keyword evidence="1" id="KW-0732">Signal</keyword>
<dbReference type="SUPFAM" id="SSF110997">
    <property type="entry name" value="Sporulation related repeat"/>
    <property type="match status" value="1"/>
</dbReference>
<feature type="chain" id="PRO_5047062588" evidence="1">
    <location>
        <begin position="20"/>
        <end position="124"/>
    </location>
</feature>
<gene>
    <name evidence="3" type="ORF">RM520_05110</name>
</gene>
<dbReference type="EMBL" id="JAVRHU010000001">
    <property type="protein sequence ID" value="MDT0620991.1"/>
    <property type="molecule type" value="Genomic_DNA"/>
</dbReference>
<dbReference type="Proteomes" id="UP001250662">
    <property type="component" value="Unassembled WGS sequence"/>
</dbReference>
<dbReference type="RefSeq" id="WP_311384624.1">
    <property type="nucleotide sequence ID" value="NZ_JAVRHU010000001.1"/>
</dbReference>
<feature type="signal peptide" evidence="1">
    <location>
        <begin position="1"/>
        <end position="19"/>
    </location>
</feature>
<proteinExistence type="predicted"/>
<dbReference type="PROSITE" id="PS51724">
    <property type="entry name" value="SPOR"/>
    <property type="match status" value="1"/>
</dbReference>
<feature type="domain" description="SPOR" evidence="2">
    <location>
        <begin position="43"/>
        <end position="123"/>
    </location>
</feature>
<comment type="caution">
    <text evidence="3">The sequence shown here is derived from an EMBL/GenBank/DDBJ whole genome shotgun (WGS) entry which is preliminary data.</text>
</comment>
<name>A0ABU3BFP6_9FLAO</name>
<accession>A0ABU3BFP6</accession>
<sequence>MRTPVFIIAALFCFQIAGAQEGTINIQQDPKIDQLVKVYKTVNSKVDYYQIQVGFKTNDQSAQRLLDQVQIDFPTWYSTIKFQEPTYRVRLGKFRDKLEAERKFIEVRKKYPNAMLLKPENSAK</sequence>
<protein>
    <submittedName>
        <fullName evidence="3">SPOR domain-containing protein</fullName>
    </submittedName>
</protein>
<organism evidence="3 4">
    <name type="scientific">Croceitalea vernalis</name>
    <dbReference type="NCBI Taxonomy" id="3075599"/>
    <lineage>
        <taxon>Bacteria</taxon>
        <taxon>Pseudomonadati</taxon>
        <taxon>Bacteroidota</taxon>
        <taxon>Flavobacteriia</taxon>
        <taxon>Flavobacteriales</taxon>
        <taxon>Flavobacteriaceae</taxon>
        <taxon>Croceitalea</taxon>
    </lineage>
</organism>
<dbReference type="Pfam" id="PF05036">
    <property type="entry name" value="SPOR"/>
    <property type="match status" value="1"/>
</dbReference>
<reference evidence="3 4" key="1">
    <citation type="submission" date="2023-09" db="EMBL/GenBank/DDBJ databases">
        <authorList>
            <person name="Rey-Velasco X."/>
        </authorList>
    </citation>
    <scope>NUCLEOTIDE SEQUENCE [LARGE SCALE GENOMIC DNA]</scope>
    <source>
        <strain evidence="3 4">P007</strain>
    </source>
</reference>
<evidence type="ECO:0000313" key="3">
    <source>
        <dbReference type="EMBL" id="MDT0620991.1"/>
    </source>
</evidence>
<dbReference type="InterPro" id="IPR036680">
    <property type="entry name" value="SPOR-like_sf"/>
</dbReference>
<evidence type="ECO:0000259" key="2">
    <source>
        <dbReference type="PROSITE" id="PS51724"/>
    </source>
</evidence>
<dbReference type="InterPro" id="IPR007730">
    <property type="entry name" value="SPOR-like_dom"/>
</dbReference>
<evidence type="ECO:0000313" key="4">
    <source>
        <dbReference type="Proteomes" id="UP001250662"/>
    </source>
</evidence>
<dbReference type="Gene3D" id="3.30.70.1070">
    <property type="entry name" value="Sporulation related repeat"/>
    <property type="match status" value="1"/>
</dbReference>
<keyword evidence="4" id="KW-1185">Reference proteome</keyword>
<evidence type="ECO:0000256" key="1">
    <source>
        <dbReference type="SAM" id="SignalP"/>
    </source>
</evidence>